<evidence type="ECO:0000313" key="8">
    <source>
        <dbReference type="EMBL" id="MBA0087845.1"/>
    </source>
</evidence>
<evidence type="ECO:0000256" key="6">
    <source>
        <dbReference type="SAM" id="Phobius"/>
    </source>
</evidence>
<organism evidence="8 9">
    <name type="scientific">Candidatus Acidiferrum panamense</name>
    <dbReference type="NCBI Taxonomy" id="2741543"/>
    <lineage>
        <taxon>Bacteria</taxon>
        <taxon>Pseudomonadati</taxon>
        <taxon>Acidobacteriota</taxon>
        <taxon>Terriglobia</taxon>
        <taxon>Candidatus Acidiferrales</taxon>
        <taxon>Candidatus Acidiferrum</taxon>
    </lineage>
</organism>
<evidence type="ECO:0000256" key="4">
    <source>
        <dbReference type="ARBA" id="ARBA00023098"/>
    </source>
</evidence>
<dbReference type="Proteomes" id="UP000567293">
    <property type="component" value="Unassembled WGS sequence"/>
</dbReference>
<dbReference type="GO" id="GO:0003841">
    <property type="term" value="F:1-acylglycerol-3-phosphate O-acyltransferase activity"/>
    <property type="evidence" value="ECO:0007669"/>
    <property type="project" value="TreeGrafter"/>
</dbReference>
<reference evidence="8" key="1">
    <citation type="submission" date="2020-06" db="EMBL/GenBank/DDBJ databases">
        <title>Legume-microbial interactions unlock mineral nutrients during tropical forest succession.</title>
        <authorList>
            <person name="Epihov D.Z."/>
        </authorList>
    </citation>
    <scope>NUCLEOTIDE SEQUENCE [LARGE SCALE GENOMIC DNA]</scope>
    <source>
        <strain evidence="8">Pan2503</strain>
    </source>
</reference>
<dbReference type="SUPFAM" id="SSF69593">
    <property type="entry name" value="Glycerol-3-phosphate (1)-acyltransferase"/>
    <property type="match status" value="1"/>
</dbReference>
<gene>
    <name evidence="8" type="ORF">HRJ53_22900</name>
</gene>
<dbReference type="Gene3D" id="3.40.50.12780">
    <property type="entry name" value="N-terminal domain of ligase-like"/>
    <property type="match status" value="1"/>
</dbReference>
<dbReference type="CDD" id="cd07989">
    <property type="entry name" value="LPLAT_AGPAT-like"/>
    <property type="match status" value="1"/>
</dbReference>
<dbReference type="PANTHER" id="PTHR10434">
    <property type="entry name" value="1-ACYL-SN-GLYCEROL-3-PHOSPHATE ACYLTRANSFERASE"/>
    <property type="match status" value="1"/>
</dbReference>
<dbReference type="SMART" id="SM00563">
    <property type="entry name" value="PlsC"/>
    <property type="match status" value="1"/>
</dbReference>
<evidence type="ECO:0000256" key="2">
    <source>
        <dbReference type="ARBA" id="ARBA00022516"/>
    </source>
</evidence>
<name>A0A7V8NUM0_9BACT</name>
<keyword evidence="5 8" id="KW-0012">Acyltransferase</keyword>
<feature type="transmembrane region" description="Helical" evidence="6">
    <location>
        <begin position="207"/>
        <end position="228"/>
    </location>
</feature>
<dbReference type="Gene3D" id="3.30.300.30">
    <property type="match status" value="1"/>
</dbReference>
<sequence length="448" mass="49019">GFLWFRGPSATSGYYHNPEATEALLPEGATASDGGFPWLNSGDRAYRADQEIYVTGRVKDIIIKGGRNLYPHEVEELATRAEGIRKGGVVAFGLSDEASGTEKLVVAAETRERDAARRAAIAARVTELVSQGLGLPPDRVELIPPGSIPKTSSGKLRREETKQLYVAGTLSAARPPAWVQIVRLGTKSGLDNFGQETRAGFKRSLEILYGVYLLLVFALWIVPTWALLHFIKDPRAAGLYTSRAVKILFALAGCKVRVIGKENMEVSGAKIFAANHTSYCDVLPLMAGLGVAYRFIAKREVRDMPFIGAFLDRMGHLRFDRTDSESRLREVQEVEELLRKGESVFFFPEGTFTSEVGVRPFQLGAFKAAVATGTPIVPISLEGTRKILRDGTHLPRPGSVKITVHPAIYPRTDGSQGSAGDGSGWRELIRLRDATRERIARDSGEPLL</sequence>
<dbReference type="PANTHER" id="PTHR10434:SF64">
    <property type="entry name" value="1-ACYL-SN-GLYCEROL-3-PHOSPHATE ACYLTRANSFERASE-RELATED"/>
    <property type="match status" value="1"/>
</dbReference>
<evidence type="ECO:0000259" key="7">
    <source>
        <dbReference type="SMART" id="SM00563"/>
    </source>
</evidence>
<dbReference type="GO" id="GO:0006654">
    <property type="term" value="P:phosphatidic acid biosynthetic process"/>
    <property type="evidence" value="ECO:0007669"/>
    <property type="project" value="TreeGrafter"/>
</dbReference>
<evidence type="ECO:0000313" key="9">
    <source>
        <dbReference type="Proteomes" id="UP000567293"/>
    </source>
</evidence>
<keyword evidence="3" id="KW-0808">Transferase</keyword>
<keyword evidence="6" id="KW-0472">Membrane</keyword>
<dbReference type="AlphaFoldDB" id="A0A7V8NUM0"/>
<accession>A0A7V8NUM0</accession>
<evidence type="ECO:0000256" key="1">
    <source>
        <dbReference type="ARBA" id="ARBA00005189"/>
    </source>
</evidence>
<dbReference type="EMBL" id="JACDQQ010002213">
    <property type="protein sequence ID" value="MBA0087845.1"/>
    <property type="molecule type" value="Genomic_DNA"/>
</dbReference>
<keyword evidence="6" id="KW-1133">Transmembrane helix</keyword>
<comment type="pathway">
    <text evidence="1">Lipid metabolism.</text>
</comment>
<dbReference type="InterPro" id="IPR045851">
    <property type="entry name" value="AMP-bd_C_sf"/>
</dbReference>
<protein>
    <submittedName>
        <fullName evidence="8">1-acyl-sn-glycerol-3-phosphate acyltransferase</fullName>
    </submittedName>
</protein>
<evidence type="ECO:0000256" key="3">
    <source>
        <dbReference type="ARBA" id="ARBA00022679"/>
    </source>
</evidence>
<dbReference type="SUPFAM" id="SSF56801">
    <property type="entry name" value="Acetyl-CoA synthetase-like"/>
    <property type="match status" value="1"/>
</dbReference>
<feature type="non-terminal residue" evidence="8">
    <location>
        <position position="1"/>
    </location>
</feature>
<feature type="domain" description="Phospholipid/glycerol acyltransferase" evidence="7">
    <location>
        <begin position="270"/>
        <end position="384"/>
    </location>
</feature>
<comment type="caution">
    <text evidence="8">The sequence shown here is derived from an EMBL/GenBank/DDBJ whole genome shotgun (WGS) entry which is preliminary data.</text>
</comment>
<keyword evidence="9" id="KW-1185">Reference proteome</keyword>
<keyword evidence="2" id="KW-0444">Lipid biosynthesis</keyword>
<dbReference type="InterPro" id="IPR002123">
    <property type="entry name" value="Plipid/glycerol_acylTrfase"/>
</dbReference>
<dbReference type="InterPro" id="IPR042099">
    <property type="entry name" value="ANL_N_sf"/>
</dbReference>
<evidence type="ECO:0000256" key="5">
    <source>
        <dbReference type="ARBA" id="ARBA00023315"/>
    </source>
</evidence>
<keyword evidence="4" id="KW-0443">Lipid metabolism</keyword>
<proteinExistence type="predicted"/>
<dbReference type="Pfam" id="PF01553">
    <property type="entry name" value="Acyltransferase"/>
    <property type="match status" value="1"/>
</dbReference>
<keyword evidence="6" id="KW-0812">Transmembrane</keyword>